<evidence type="ECO:0000313" key="10">
    <source>
        <dbReference type="Proteomes" id="UP000182624"/>
    </source>
</evidence>
<dbReference type="InterPro" id="IPR050979">
    <property type="entry name" value="LD-transpeptidase"/>
</dbReference>
<sequence length="507" mass="57339">MSRAIKGLLITLAVSIAAFIAVYIGFGFYYMNGFPCFTWINGVYCTGKSVDEVNEELCKKYQYDGINITDISGAELYISAKDANVRIDFTDKLNSYLSDKNSFAWGYYFFENLIVNLSPDVYVDKDVIKDIIFKWEIFLDDDEFNISIEKTRDSGYVLKDNLSKAPVQEAISQAVIDSIKALKTEIRLYTVDGCYTEIQLNEEQQKIVDLYDKVNALQSCMITFKIADEEVKLDKKIASSFILTEDDLESAKEEKVSKKLPGSGLFIAGSKEEKFPEDDIIVVEGFLMDSDGNLILSESRMYDFLYELLTSHGTEWDLVRYRSGDADAEININSNSKGNGLVYDINSEFEFLKAAYLSGEAMNEEVRTLQLSDSVAVFNAKESLGDTYIEVNMGKQELFYYAEGKLVMNMPIVTGNVNRGRGTPTGIFSVYNKRYHTNLVGVDYVSYVNYWLGVHKGVGIHDATWRSKFGEEIYKRDGSHGCINCPLDTVSQLWEVVEVGTPVILYY</sequence>
<reference evidence="10" key="1">
    <citation type="submission" date="2016-10" db="EMBL/GenBank/DDBJ databases">
        <authorList>
            <person name="Varghese N."/>
            <person name="Submissions S."/>
        </authorList>
    </citation>
    <scope>NUCLEOTIDE SEQUENCE [LARGE SCALE GENOMIC DNA]</scope>
    <source>
        <strain evidence="10">P18</strain>
    </source>
</reference>
<dbReference type="GO" id="GO:0016740">
    <property type="term" value="F:transferase activity"/>
    <property type="evidence" value="ECO:0007669"/>
    <property type="project" value="UniProtKB-KW"/>
</dbReference>
<dbReference type="Pfam" id="PF03734">
    <property type="entry name" value="YkuD"/>
    <property type="match status" value="1"/>
</dbReference>
<dbReference type="Proteomes" id="UP000182624">
    <property type="component" value="Unassembled WGS sequence"/>
</dbReference>
<dbReference type="GO" id="GO:0071972">
    <property type="term" value="F:peptidoglycan L,D-transpeptidase activity"/>
    <property type="evidence" value="ECO:0007669"/>
    <property type="project" value="TreeGrafter"/>
</dbReference>
<evidence type="ECO:0000313" key="9">
    <source>
        <dbReference type="EMBL" id="SFP45378.1"/>
    </source>
</evidence>
<dbReference type="InterPro" id="IPR038063">
    <property type="entry name" value="Transpep_catalytic_dom"/>
</dbReference>
<organism evidence="9 10">
    <name type="scientific">Butyrivibrio proteoclasticus</name>
    <dbReference type="NCBI Taxonomy" id="43305"/>
    <lineage>
        <taxon>Bacteria</taxon>
        <taxon>Bacillati</taxon>
        <taxon>Bacillota</taxon>
        <taxon>Clostridia</taxon>
        <taxon>Lachnospirales</taxon>
        <taxon>Lachnospiraceae</taxon>
        <taxon>Butyrivibrio</taxon>
    </lineage>
</organism>
<dbReference type="InterPro" id="IPR005490">
    <property type="entry name" value="LD_TPept_cat_dom"/>
</dbReference>
<dbReference type="RefSeq" id="WP_074883477.1">
    <property type="nucleotide sequence ID" value="NZ_FOXO01000002.1"/>
</dbReference>
<gene>
    <name evidence="9" type="ORF">SAMN04487928_102115</name>
</gene>
<evidence type="ECO:0000259" key="8">
    <source>
        <dbReference type="PROSITE" id="PS52029"/>
    </source>
</evidence>
<dbReference type="GO" id="GO:0071555">
    <property type="term" value="P:cell wall organization"/>
    <property type="evidence" value="ECO:0007669"/>
    <property type="project" value="UniProtKB-UniRule"/>
</dbReference>
<dbReference type="PROSITE" id="PS52029">
    <property type="entry name" value="LD_TPASE"/>
    <property type="match status" value="1"/>
</dbReference>
<keyword evidence="7" id="KW-0472">Membrane</keyword>
<keyword evidence="7" id="KW-0812">Transmembrane</keyword>
<dbReference type="GO" id="GO:0005576">
    <property type="term" value="C:extracellular region"/>
    <property type="evidence" value="ECO:0007669"/>
    <property type="project" value="TreeGrafter"/>
</dbReference>
<keyword evidence="4 6" id="KW-0573">Peptidoglycan synthesis</keyword>
<proteinExistence type="predicted"/>
<dbReference type="Gene3D" id="2.40.440.10">
    <property type="entry name" value="L,D-transpeptidase catalytic domain-like"/>
    <property type="match status" value="1"/>
</dbReference>
<dbReference type="PANTHER" id="PTHR30582:SF33">
    <property type="entry name" value="EXPORTED PROTEIN"/>
    <property type="match status" value="1"/>
</dbReference>
<dbReference type="PANTHER" id="PTHR30582">
    <property type="entry name" value="L,D-TRANSPEPTIDASE"/>
    <property type="match status" value="1"/>
</dbReference>
<feature type="active site" description="Proton donor/acceptor" evidence="6">
    <location>
        <position position="461"/>
    </location>
</feature>
<evidence type="ECO:0000256" key="7">
    <source>
        <dbReference type="SAM" id="Phobius"/>
    </source>
</evidence>
<keyword evidence="10" id="KW-1185">Reference proteome</keyword>
<name>A0A1I5QGJ6_9FIRM</name>
<keyword evidence="2" id="KW-0808">Transferase</keyword>
<accession>A0A1I5QGJ6</accession>
<evidence type="ECO:0000256" key="2">
    <source>
        <dbReference type="ARBA" id="ARBA00022679"/>
    </source>
</evidence>
<keyword evidence="3 6" id="KW-0133">Cell shape</keyword>
<dbReference type="CDD" id="cd16913">
    <property type="entry name" value="YkuD_like"/>
    <property type="match status" value="1"/>
</dbReference>
<dbReference type="UniPathway" id="UPA00219"/>
<dbReference type="GO" id="GO:0008360">
    <property type="term" value="P:regulation of cell shape"/>
    <property type="evidence" value="ECO:0007669"/>
    <property type="project" value="UniProtKB-UniRule"/>
</dbReference>
<evidence type="ECO:0000256" key="3">
    <source>
        <dbReference type="ARBA" id="ARBA00022960"/>
    </source>
</evidence>
<dbReference type="SUPFAM" id="SSF141523">
    <property type="entry name" value="L,D-transpeptidase catalytic domain-like"/>
    <property type="match status" value="1"/>
</dbReference>
<dbReference type="OrthoDB" id="3176960at2"/>
<keyword evidence="5 6" id="KW-0961">Cell wall biogenesis/degradation</keyword>
<protein>
    <submittedName>
        <fullName evidence="9">Peptidoglycan transpeptidase, ErfK-YbiS-YhnG family</fullName>
    </submittedName>
</protein>
<evidence type="ECO:0000256" key="4">
    <source>
        <dbReference type="ARBA" id="ARBA00022984"/>
    </source>
</evidence>
<keyword evidence="7" id="KW-1133">Transmembrane helix</keyword>
<dbReference type="GO" id="GO:0018104">
    <property type="term" value="P:peptidoglycan-protein cross-linking"/>
    <property type="evidence" value="ECO:0007669"/>
    <property type="project" value="TreeGrafter"/>
</dbReference>
<evidence type="ECO:0000256" key="1">
    <source>
        <dbReference type="ARBA" id="ARBA00004752"/>
    </source>
</evidence>
<evidence type="ECO:0000256" key="5">
    <source>
        <dbReference type="ARBA" id="ARBA00023316"/>
    </source>
</evidence>
<feature type="domain" description="L,D-TPase catalytic" evidence="8">
    <location>
        <begin position="387"/>
        <end position="506"/>
    </location>
</feature>
<evidence type="ECO:0000256" key="6">
    <source>
        <dbReference type="PROSITE-ProRule" id="PRU01373"/>
    </source>
</evidence>
<feature type="active site" description="Nucleophile" evidence="6">
    <location>
        <position position="482"/>
    </location>
</feature>
<comment type="pathway">
    <text evidence="1 6">Cell wall biogenesis; peptidoglycan biosynthesis.</text>
</comment>
<dbReference type="AlphaFoldDB" id="A0A1I5QGJ6"/>
<feature type="transmembrane region" description="Helical" evidence="7">
    <location>
        <begin position="7"/>
        <end position="31"/>
    </location>
</feature>
<dbReference type="EMBL" id="FOXO01000002">
    <property type="protein sequence ID" value="SFP45378.1"/>
    <property type="molecule type" value="Genomic_DNA"/>
</dbReference>